<accession>A0A816I1Q5</accession>
<comment type="caution">
    <text evidence="1">The sequence shown here is derived from an EMBL/GenBank/DDBJ whole genome shotgun (WGS) entry which is preliminary data.</text>
</comment>
<gene>
    <name evidence="1" type="ORF">XAT740_LOCUS64497</name>
</gene>
<reference evidence="1" key="1">
    <citation type="submission" date="2021-02" db="EMBL/GenBank/DDBJ databases">
        <authorList>
            <person name="Nowell W R."/>
        </authorList>
    </citation>
    <scope>NUCLEOTIDE SEQUENCE</scope>
</reference>
<dbReference type="EMBL" id="CAJNOR010022540">
    <property type="protein sequence ID" value="CAF1692091.1"/>
    <property type="molecule type" value="Genomic_DNA"/>
</dbReference>
<feature type="non-terminal residue" evidence="1">
    <location>
        <position position="90"/>
    </location>
</feature>
<dbReference type="Proteomes" id="UP000663828">
    <property type="component" value="Unassembled WGS sequence"/>
</dbReference>
<dbReference type="AlphaFoldDB" id="A0A816I1Q5"/>
<name>A0A816I1Q5_ADIRI</name>
<evidence type="ECO:0000313" key="2">
    <source>
        <dbReference type="Proteomes" id="UP000663828"/>
    </source>
</evidence>
<sequence length="90" mass="10107">VSGYGQQQDLTKVGAQNIMMLDDVRFCLQSWSPKPTVLPQQPLIRDDTVSGYGQQQDLTKVGAQNIMMLDDVRFCLQSWSPKPTVLPQQP</sequence>
<protein>
    <submittedName>
        <fullName evidence="1">Uncharacterized protein</fullName>
    </submittedName>
</protein>
<evidence type="ECO:0000313" key="1">
    <source>
        <dbReference type="EMBL" id="CAF1692091.1"/>
    </source>
</evidence>
<keyword evidence="2" id="KW-1185">Reference proteome</keyword>
<proteinExistence type="predicted"/>
<organism evidence="1 2">
    <name type="scientific">Adineta ricciae</name>
    <name type="common">Rotifer</name>
    <dbReference type="NCBI Taxonomy" id="249248"/>
    <lineage>
        <taxon>Eukaryota</taxon>
        <taxon>Metazoa</taxon>
        <taxon>Spiralia</taxon>
        <taxon>Gnathifera</taxon>
        <taxon>Rotifera</taxon>
        <taxon>Eurotatoria</taxon>
        <taxon>Bdelloidea</taxon>
        <taxon>Adinetida</taxon>
        <taxon>Adinetidae</taxon>
        <taxon>Adineta</taxon>
    </lineage>
</organism>
<feature type="non-terminal residue" evidence="1">
    <location>
        <position position="1"/>
    </location>
</feature>